<keyword evidence="1" id="KW-0732">Signal</keyword>
<feature type="signal peptide" evidence="1">
    <location>
        <begin position="1"/>
        <end position="25"/>
    </location>
</feature>
<organism evidence="2 3">
    <name type="scientific">Deinococcus soli</name>
    <name type="common">ex Cha et al. 2016</name>
    <dbReference type="NCBI Taxonomy" id="1309411"/>
    <lineage>
        <taxon>Bacteria</taxon>
        <taxon>Thermotogati</taxon>
        <taxon>Deinococcota</taxon>
        <taxon>Deinococci</taxon>
        <taxon>Deinococcales</taxon>
        <taxon>Deinococcaceae</taxon>
        <taxon>Deinococcus</taxon>
    </lineage>
</organism>
<evidence type="ECO:0000256" key="1">
    <source>
        <dbReference type="SAM" id="SignalP"/>
    </source>
</evidence>
<dbReference type="Proteomes" id="UP001185331">
    <property type="component" value="Unassembled WGS sequence"/>
</dbReference>
<evidence type="ECO:0000313" key="3">
    <source>
        <dbReference type="Proteomes" id="UP001185331"/>
    </source>
</evidence>
<dbReference type="RefSeq" id="WP_309853389.1">
    <property type="nucleotide sequence ID" value="NZ_JAVDQJ010000004.1"/>
</dbReference>
<protein>
    <submittedName>
        <fullName evidence="2">Uncharacterized protein</fullName>
    </submittedName>
</protein>
<dbReference type="PROSITE" id="PS51257">
    <property type="entry name" value="PROKAR_LIPOPROTEIN"/>
    <property type="match status" value="1"/>
</dbReference>
<evidence type="ECO:0000313" key="2">
    <source>
        <dbReference type="EMBL" id="MDR6218789.1"/>
    </source>
</evidence>
<gene>
    <name evidence="2" type="ORF">J2Y00_002386</name>
</gene>
<comment type="caution">
    <text evidence="2">The sequence shown here is derived from an EMBL/GenBank/DDBJ whole genome shotgun (WGS) entry which is preliminary data.</text>
</comment>
<feature type="chain" id="PRO_5042189141" evidence="1">
    <location>
        <begin position="26"/>
        <end position="1224"/>
    </location>
</feature>
<accession>A0AAE3XD76</accession>
<proteinExistence type="predicted"/>
<name>A0AAE3XD76_9DEIO</name>
<dbReference type="EMBL" id="JAVDQK010000005">
    <property type="protein sequence ID" value="MDR6218789.1"/>
    <property type="molecule type" value="Genomic_DNA"/>
</dbReference>
<sequence length="1224" mass="126414">MTSRSRRATLAILALPLLLAACTTAAPAPTTTPAELTGTRRAVQDVIPAAERARRAQLQRATTADIRRLEIYPKTYLTTQPGPAAYYLKGYAADGTDLGVIDPNLITVTAQPGATLTSAARDQSVLDVTPDGTTRLTTFTVTLKDRPDVTTHGSVELVTLQPDVTEIPDTSVLFPKANLDAAVLTPDVLAAATAPVTADEMRAAIESLSDTVPEIPVVLRGVTVTPGDKVALLGLTGQYGTITRVTAQHDGVSVVIITPDLPDAFFAVYERNPLNSSSVWDAGQTDQAGPSGALTAQAATASPCKSEVPGLDYQPSYDGPKLSTFGMDDGLKLSTKIENTFTFGANIEASFTCKWNPEDVGTIPVPGALGAFMSVKWGFGAELTGTATMDGTALELGNTLTFDMPVIPSGSPTLNAENSLSLGGTPDLLNVDGPAASAKVTLTAFPHIRITLLPGNATATRMISVFAKTVNATNLGKVLNPKRLGYIKLLAGPEAEASAAAYSMRTVFEDKDATPGLALKTDARVDAEAGGWFFTKLSATRFGSQIPTSGTLLTVPISKYTSASPTLNEPVITDQPTTGNAQVTLNWKEADAGIQRVQLAADPANSLHGDVLSPQGGAVSYLPSECTGQNRLSAKVLAVAPIRVNNRPFGLGLPFVTDKTVSVCRTGIQVTARVGNSSSGSTYAGGRVLLSATLSNASPEATQAGVTWTAPQGEIKKDPTDNQWYWTAPVVPTSNLIVLTARSVYDTSKSGTVSMSVSRLNVNATVAGGYSSTSTSSGGRVALNATITNASEDAKQQGVTWKTTYGTLEQDTAGTWFWRSPIAPDGTIATVTATSVADPSRSDSVTISTSKLNVSATVGGGYNNTSTYSGGRVALNATISNTSQAGKDAGVTWKTTYGTLEQDTTGAWFWRSPIAPDGTIATVTATSVADPSRSGSATISTSKLNVSATVGGGYNNTSTYSGGRVPLNASISNTSQAGKDAGVTWTADYGAIEQDTSSGTWYWVAPLAPDRTYAHVTATSVADPSRSSSATISVSKLNVRATAGSYSSTSTYAGGRVPLNASVSNTSQAGKDAGVTWTVDYGRLEQDLLSSTWYWIAPLANADGAKATVRATSVADPSRSGTATVSVTPLSIKATLGSGSTTATVVAGTTVRVNVTFTNASADARAMGVTPSATDGTFTTDAAGVVSWTAPAVTATTTFTLTLVSNADPARSSSVTVTVTPRTP</sequence>
<dbReference type="AlphaFoldDB" id="A0AAE3XD76"/>
<reference evidence="2" key="1">
    <citation type="submission" date="2023-07" db="EMBL/GenBank/DDBJ databases">
        <title>Sorghum-associated microbial communities from plants grown in Nebraska, USA.</title>
        <authorList>
            <person name="Schachtman D."/>
        </authorList>
    </citation>
    <scope>NUCLEOTIDE SEQUENCE</scope>
    <source>
        <strain evidence="2">BE330</strain>
    </source>
</reference>